<accession>C1D691</accession>
<dbReference type="KEGG" id="lhk:LHK_03148"/>
<dbReference type="HOGENOM" id="CLU_2916906_0_0_4"/>
<dbReference type="AlphaFoldDB" id="C1D691"/>
<gene>
    <name evidence="1" type="ordered locus">LHK_03148</name>
</gene>
<dbReference type="EMBL" id="CP001154">
    <property type="protein sequence ID" value="ACO76126.1"/>
    <property type="molecule type" value="Genomic_DNA"/>
</dbReference>
<evidence type="ECO:0000313" key="1">
    <source>
        <dbReference type="EMBL" id="ACO76126.1"/>
    </source>
</evidence>
<protein>
    <submittedName>
        <fullName evidence="1">Uncharacterized protein</fullName>
    </submittedName>
</protein>
<name>C1D691_LARHH</name>
<sequence>MVPIHHGGLSAAGLFVHGAPMKLIFAGTPDFAAAALSALAAAGHDIPAGADPARPAGRPRA</sequence>
<evidence type="ECO:0000313" key="2">
    <source>
        <dbReference type="Proteomes" id="UP000002010"/>
    </source>
</evidence>
<proteinExistence type="predicted"/>
<dbReference type="STRING" id="557598.LHK_03148"/>
<reference evidence="1 2" key="1">
    <citation type="journal article" date="2009" name="PLoS Genet.">
        <title>The complete genome and proteome of Laribacter hongkongensis reveal potential mechanisms for adaptations to different temperatures and habitats.</title>
        <authorList>
            <person name="Woo P.C."/>
            <person name="Lau S.K."/>
            <person name="Tse H."/>
            <person name="Teng J.L."/>
            <person name="Curreem S.O."/>
            <person name="Tsang A.K."/>
            <person name="Fan R.Y."/>
            <person name="Wong G.K."/>
            <person name="Huang Y."/>
            <person name="Loman N.J."/>
            <person name="Snyder L.A."/>
            <person name="Cai J.J."/>
            <person name="Huang J.D."/>
            <person name="Mak W."/>
            <person name="Pallen M.J."/>
            <person name="Lok S."/>
            <person name="Yuen K.Y."/>
        </authorList>
    </citation>
    <scope>NUCLEOTIDE SEQUENCE [LARGE SCALE GENOMIC DNA]</scope>
    <source>
        <strain evidence="1 2">HLHK9</strain>
    </source>
</reference>
<organism evidence="1 2">
    <name type="scientific">Laribacter hongkongensis (strain HLHK9)</name>
    <dbReference type="NCBI Taxonomy" id="557598"/>
    <lineage>
        <taxon>Bacteria</taxon>
        <taxon>Pseudomonadati</taxon>
        <taxon>Pseudomonadota</taxon>
        <taxon>Betaproteobacteria</taxon>
        <taxon>Neisseriales</taxon>
        <taxon>Aquaspirillaceae</taxon>
        <taxon>Laribacter</taxon>
    </lineage>
</organism>
<keyword evidence="2" id="KW-1185">Reference proteome</keyword>
<dbReference type="Proteomes" id="UP000002010">
    <property type="component" value="Chromosome"/>
</dbReference>